<accession>A0ABV5R3V5</accession>
<evidence type="ECO:0000313" key="2">
    <source>
        <dbReference type="EMBL" id="MFB9572046.1"/>
    </source>
</evidence>
<dbReference type="Proteomes" id="UP001589710">
    <property type="component" value="Unassembled WGS sequence"/>
</dbReference>
<protein>
    <submittedName>
        <fullName evidence="2">Uncharacterized protein</fullName>
    </submittedName>
</protein>
<proteinExistence type="predicted"/>
<keyword evidence="3" id="KW-1185">Reference proteome</keyword>
<comment type="caution">
    <text evidence="2">The sequence shown here is derived from an EMBL/GenBank/DDBJ whole genome shotgun (WGS) entry which is preliminary data.</text>
</comment>
<dbReference type="EMBL" id="JBHMCG010000031">
    <property type="protein sequence ID" value="MFB9572046.1"/>
    <property type="molecule type" value="Genomic_DNA"/>
</dbReference>
<evidence type="ECO:0000313" key="3">
    <source>
        <dbReference type="Proteomes" id="UP001589710"/>
    </source>
</evidence>
<reference evidence="2 3" key="1">
    <citation type="submission" date="2024-09" db="EMBL/GenBank/DDBJ databases">
        <authorList>
            <person name="Sun Q."/>
            <person name="Mori K."/>
        </authorList>
    </citation>
    <scope>NUCLEOTIDE SEQUENCE [LARGE SCALE GENOMIC DNA]</scope>
    <source>
        <strain evidence="2 3">JCM 3331</strain>
    </source>
</reference>
<dbReference type="RefSeq" id="WP_345517152.1">
    <property type="nucleotide sequence ID" value="NZ_BAAAXD010000044.1"/>
</dbReference>
<evidence type="ECO:0000256" key="1">
    <source>
        <dbReference type="SAM" id="MobiDB-lite"/>
    </source>
</evidence>
<name>A0ABV5R3V5_9ACTN</name>
<feature type="region of interest" description="Disordered" evidence="1">
    <location>
        <begin position="1"/>
        <end position="25"/>
    </location>
</feature>
<sequence>MTSMFGQEEVGGGDEGDVPVPARRVIQFDHATVSADLTERRRP</sequence>
<organism evidence="2 3">
    <name type="scientific">Streptomyces yanii</name>
    <dbReference type="NCBI Taxonomy" id="78510"/>
    <lineage>
        <taxon>Bacteria</taxon>
        <taxon>Bacillati</taxon>
        <taxon>Actinomycetota</taxon>
        <taxon>Actinomycetes</taxon>
        <taxon>Kitasatosporales</taxon>
        <taxon>Streptomycetaceae</taxon>
        <taxon>Streptomyces</taxon>
    </lineage>
</organism>
<gene>
    <name evidence="2" type="ORF">ACFFTL_06835</name>
</gene>